<dbReference type="OrthoDB" id="2274644at2759"/>
<accession>A0A1I7RVR5</accession>
<reference evidence="6" key="1">
    <citation type="submission" date="2016-11" db="UniProtKB">
        <authorList>
            <consortium name="WormBaseParasite"/>
        </authorList>
    </citation>
    <scope>IDENTIFICATION</scope>
</reference>
<dbReference type="PANTHER" id="PTHR12271:SF128">
    <property type="entry name" value="PAP-ASSOCIATED DOMAIN-CONTAINING PROTEIN"/>
    <property type="match status" value="1"/>
</dbReference>
<evidence type="ECO:0000313" key="4">
    <source>
        <dbReference type="Proteomes" id="UP000095284"/>
    </source>
</evidence>
<feature type="domain" description="Poly(A) RNA polymerase mitochondrial-like central palm" evidence="2">
    <location>
        <begin position="177"/>
        <end position="316"/>
    </location>
</feature>
<dbReference type="GO" id="GO:0050265">
    <property type="term" value="F:RNA uridylyltransferase activity"/>
    <property type="evidence" value="ECO:0007669"/>
    <property type="project" value="TreeGrafter"/>
</dbReference>
<dbReference type="EMBL" id="CAJFDI010000001">
    <property type="protein sequence ID" value="CAD5208575.1"/>
    <property type="molecule type" value="Genomic_DNA"/>
</dbReference>
<evidence type="ECO:0000256" key="1">
    <source>
        <dbReference type="SAM" id="MobiDB-lite"/>
    </source>
</evidence>
<dbReference type="PANTHER" id="PTHR12271">
    <property type="entry name" value="POLY A POLYMERASE CID PAP -RELATED"/>
    <property type="match status" value="1"/>
</dbReference>
<dbReference type="InterPro" id="IPR043519">
    <property type="entry name" value="NT_sf"/>
</dbReference>
<evidence type="ECO:0000313" key="6">
    <source>
        <dbReference type="WBParaSite" id="BXY_0482700.1"/>
    </source>
</evidence>
<dbReference type="CDD" id="cd05402">
    <property type="entry name" value="NT_PAP_TUTase"/>
    <property type="match status" value="1"/>
</dbReference>
<dbReference type="InterPro" id="IPR054708">
    <property type="entry name" value="MTPAP-like_central"/>
</dbReference>
<sequence>MGAWDEAELLDYKYEHEIAYEVCHQSSEEELSTRDNDEKDVMQEDESEDDGASTSSDWPPCRWRYKCHGRYIFTVDEDAEKMVEAQERAVRRMIREDELKISKESFPKTRDTAFSWYVRAYHAEREHHLEDGYTLTYDSNWIIRDYIVYIPCENGVRRANRLVRRLARSYSKAMNTIEDRMLRFYESRKPSQEHTNQLNHLLEVLNKQLPPHFEGYSVAPYGGSHNGFGSRLSDMDVTLISPTFQKKLPKVTDVLKILEMSENVAESGLAEVDNLEEKGVPLAKLIFEHGLRTEVDLTVQNFRGVINTKLLAIYSRIDNRAAQLLMTIKKWAKTNQLHGGALRRYNTYTLVILVINFLQKGVYPEILPVLHEMIPDLHCKLKDHSIEEIESQFKWDSSKQEMGLSELLVSFMSYYAMYDFCEWSVDIRCTELKNRNSLMFNEYEDRGCPLSIRCPVEGRCPTRSASAECYADFRKTVNEFNRLIWTELCDRPNHCQEEIIEKVFLTLGI</sequence>
<evidence type="ECO:0000313" key="5">
    <source>
        <dbReference type="Proteomes" id="UP000659654"/>
    </source>
</evidence>
<gene>
    <name evidence="3" type="ORF">BXYJ_LOCUS811</name>
</gene>
<dbReference type="eggNOG" id="KOG2277">
    <property type="taxonomic scope" value="Eukaryota"/>
</dbReference>
<reference evidence="3" key="2">
    <citation type="submission" date="2020-09" db="EMBL/GenBank/DDBJ databases">
        <authorList>
            <person name="Kikuchi T."/>
        </authorList>
    </citation>
    <scope>NUCLEOTIDE SEQUENCE</scope>
    <source>
        <strain evidence="3">Ka4C1</strain>
    </source>
</reference>
<dbReference type="EMBL" id="CAJFCV020000001">
    <property type="protein sequence ID" value="CAG9082045.1"/>
    <property type="molecule type" value="Genomic_DNA"/>
</dbReference>
<dbReference type="Gene3D" id="1.10.1410.10">
    <property type="match status" value="1"/>
</dbReference>
<dbReference type="Proteomes" id="UP000582659">
    <property type="component" value="Unassembled WGS sequence"/>
</dbReference>
<dbReference type="Proteomes" id="UP000659654">
    <property type="component" value="Unassembled WGS sequence"/>
</dbReference>
<evidence type="ECO:0000313" key="3">
    <source>
        <dbReference type="EMBL" id="CAD5208575.1"/>
    </source>
</evidence>
<feature type="compositionally biased region" description="Basic and acidic residues" evidence="1">
    <location>
        <begin position="31"/>
        <end position="42"/>
    </location>
</feature>
<dbReference type="SUPFAM" id="SSF81301">
    <property type="entry name" value="Nucleotidyltransferase"/>
    <property type="match status" value="1"/>
</dbReference>
<name>A0A1I7RVR5_BURXY</name>
<evidence type="ECO:0000259" key="2">
    <source>
        <dbReference type="Pfam" id="PF22600"/>
    </source>
</evidence>
<feature type="region of interest" description="Disordered" evidence="1">
    <location>
        <begin position="25"/>
        <end position="57"/>
    </location>
</feature>
<dbReference type="AlphaFoldDB" id="A0A1I7RVR5"/>
<keyword evidence="5" id="KW-1185">Reference proteome</keyword>
<dbReference type="SUPFAM" id="SSF81631">
    <property type="entry name" value="PAP/OAS1 substrate-binding domain"/>
    <property type="match status" value="1"/>
</dbReference>
<proteinExistence type="predicted"/>
<dbReference type="WBParaSite" id="BXY_0482700.1">
    <property type="protein sequence ID" value="BXY_0482700.1"/>
    <property type="gene ID" value="BXY_0482700"/>
</dbReference>
<dbReference type="GO" id="GO:0031123">
    <property type="term" value="P:RNA 3'-end processing"/>
    <property type="evidence" value="ECO:0007669"/>
    <property type="project" value="TreeGrafter"/>
</dbReference>
<protein>
    <submittedName>
        <fullName evidence="3">(pine wood nematode) hypothetical protein</fullName>
    </submittedName>
</protein>
<dbReference type="Proteomes" id="UP000095284">
    <property type="component" value="Unplaced"/>
</dbReference>
<dbReference type="SMR" id="A0A1I7RVR5"/>
<dbReference type="Gene3D" id="3.30.460.10">
    <property type="entry name" value="Beta Polymerase, domain 2"/>
    <property type="match status" value="1"/>
</dbReference>
<dbReference type="Pfam" id="PF22600">
    <property type="entry name" value="MTPAP-like_central"/>
    <property type="match status" value="1"/>
</dbReference>
<organism evidence="4 6">
    <name type="scientific">Bursaphelenchus xylophilus</name>
    <name type="common">Pinewood nematode worm</name>
    <name type="synonym">Aphelenchoides xylophilus</name>
    <dbReference type="NCBI Taxonomy" id="6326"/>
    <lineage>
        <taxon>Eukaryota</taxon>
        <taxon>Metazoa</taxon>
        <taxon>Ecdysozoa</taxon>
        <taxon>Nematoda</taxon>
        <taxon>Chromadorea</taxon>
        <taxon>Rhabditida</taxon>
        <taxon>Tylenchina</taxon>
        <taxon>Tylenchomorpha</taxon>
        <taxon>Aphelenchoidea</taxon>
        <taxon>Aphelenchoididae</taxon>
        <taxon>Bursaphelenchus</taxon>
    </lineage>
</organism>